<evidence type="ECO:0000313" key="2">
    <source>
        <dbReference type="Proteomes" id="UP000492821"/>
    </source>
</evidence>
<accession>A0A7E4UQP9</accession>
<name>A0A7E4UQP9_PANRE</name>
<protein>
    <submittedName>
        <fullName evidence="3">Ovule protein</fullName>
    </submittedName>
</protein>
<keyword evidence="2" id="KW-1185">Reference proteome</keyword>
<feature type="region of interest" description="Disordered" evidence="1">
    <location>
        <begin position="84"/>
        <end position="116"/>
    </location>
</feature>
<dbReference type="AlphaFoldDB" id="A0A7E4UQP9"/>
<dbReference type="Proteomes" id="UP000492821">
    <property type="component" value="Unassembled WGS sequence"/>
</dbReference>
<evidence type="ECO:0000256" key="1">
    <source>
        <dbReference type="SAM" id="MobiDB-lite"/>
    </source>
</evidence>
<feature type="region of interest" description="Disordered" evidence="1">
    <location>
        <begin position="51"/>
        <end position="70"/>
    </location>
</feature>
<evidence type="ECO:0000313" key="3">
    <source>
        <dbReference type="WBParaSite" id="Pan_g11604.t1"/>
    </source>
</evidence>
<feature type="compositionally biased region" description="Basic and acidic residues" evidence="1">
    <location>
        <begin position="105"/>
        <end position="116"/>
    </location>
</feature>
<organism evidence="2 3">
    <name type="scientific">Panagrellus redivivus</name>
    <name type="common">Microworm</name>
    <dbReference type="NCBI Taxonomy" id="6233"/>
    <lineage>
        <taxon>Eukaryota</taxon>
        <taxon>Metazoa</taxon>
        <taxon>Ecdysozoa</taxon>
        <taxon>Nematoda</taxon>
        <taxon>Chromadorea</taxon>
        <taxon>Rhabditida</taxon>
        <taxon>Tylenchina</taxon>
        <taxon>Panagrolaimomorpha</taxon>
        <taxon>Panagrolaimoidea</taxon>
        <taxon>Panagrolaimidae</taxon>
        <taxon>Panagrellus</taxon>
    </lineage>
</organism>
<reference evidence="3" key="2">
    <citation type="submission" date="2020-10" db="UniProtKB">
        <authorList>
            <consortium name="WormBaseParasite"/>
        </authorList>
    </citation>
    <scope>IDENTIFICATION</scope>
</reference>
<sequence length="116" mass="12899">MSKSRKCLRVGLLPKTIKQYKRTANSALKCMESSRTLNSKSRVEASPNMKGIFSKVSSGTGTATPPTPSRGYYTIIPSEQHYCQQKSGVVAPHNQRRRGRKGPFRRGERRPTLGCS</sequence>
<dbReference type="WBParaSite" id="Pan_g11604.t1">
    <property type="protein sequence ID" value="Pan_g11604.t1"/>
    <property type="gene ID" value="Pan_g11604"/>
</dbReference>
<proteinExistence type="predicted"/>
<feature type="compositionally biased region" description="Basic residues" evidence="1">
    <location>
        <begin position="94"/>
        <end position="104"/>
    </location>
</feature>
<reference evidence="2" key="1">
    <citation type="journal article" date="2013" name="Genetics">
        <title>The draft genome and transcriptome of Panagrellus redivivus are shaped by the harsh demands of a free-living lifestyle.</title>
        <authorList>
            <person name="Srinivasan J."/>
            <person name="Dillman A.R."/>
            <person name="Macchietto M.G."/>
            <person name="Heikkinen L."/>
            <person name="Lakso M."/>
            <person name="Fracchia K.M."/>
            <person name="Antoshechkin I."/>
            <person name="Mortazavi A."/>
            <person name="Wong G."/>
            <person name="Sternberg P.W."/>
        </authorList>
    </citation>
    <scope>NUCLEOTIDE SEQUENCE [LARGE SCALE GENOMIC DNA]</scope>
    <source>
        <strain evidence="2">MT8872</strain>
    </source>
</reference>